<dbReference type="Proteomes" id="UP000194551">
    <property type="component" value="Unassembled WGS sequence"/>
</dbReference>
<dbReference type="InterPro" id="IPR035088">
    <property type="entry name" value="PA_Ca-bd"/>
</dbReference>
<evidence type="ECO:0000313" key="3">
    <source>
        <dbReference type="EMBL" id="OUA03763.1"/>
    </source>
</evidence>
<dbReference type="Gene3D" id="3.90.182.10">
    <property type="entry name" value="Toxin - Anthrax Protective Antigen,domain 1"/>
    <property type="match status" value="1"/>
</dbReference>
<dbReference type="Pfam" id="PF03495">
    <property type="entry name" value="Binary_toxB"/>
    <property type="match status" value="1"/>
</dbReference>
<dbReference type="RefSeq" id="WP_053512697.1">
    <property type="nucleotide sequence ID" value="NZ_CAKJXA010000077.1"/>
</dbReference>
<dbReference type="InterPro" id="IPR053742">
    <property type="entry name" value="Fungal_ImmunoLectin_sf"/>
</dbReference>
<proteinExistence type="predicted"/>
<dbReference type="InterPro" id="IPR037524">
    <property type="entry name" value="PA14/GLEYA"/>
</dbReference>
<reference evidence="3 4" key="1">
    <citation type="submission" date="2016-10" db="EMBL/GenBank/DDBJ databases">
        <title>Comparative genomics of Bacillus thuringiensis reveals a path to pathogens against multiple invertebrate hosts.</title>
        <authorList>
            <person name="Zheng J."/>
            <person name="Gao Q."/>
            <person name="Liu H."/>
            <person name="Peng D."/>
            <person name="Ruan L."/>
            <person name="Sun M."/>
        </authorList>
    </citation>
    <scope>NUCLEOTIDE SEQUENCE [LARGE SCALE GENOMIC DNA]</scope>
    <source>
        <strain evidence="3">HD5</strain>
    </source>
</reference>
<protein>
    <submittedName>
        <fullName evidence="3">Iota toxin protein Ib</fullName>
    </submittedName>
</protein>
<comment type="caution">
    <text evidence="3">The sequence shown here is derived from an EMBL/GenBank/DDBJ whole genome shotgun (WGS) entry which is preliminary data.</text>
</comment>
<evidence type="ECO:0000256" key="1">
    <source>
        <dbReference type="SAM" id="MobiDB-lite"/>
    </source>
</evidence>
<dbReference type="Pfam" id="PF17475">
    <property type="entry name" value="Binary_toxB_2"/>
    <property type="match status" value="1"/>
</dbReference>
<dbReference type="SMR" id="A0A9X6KH14"/>
<dbReference type="PRINTS" id="PR01391">
    <property type="entry name" value="BINARYTOXINB"/>
</dbReference>
<feature type="compositionally biased region" description="Low complexity" evidence="1">
    <location>
        <begin position="313"/>
        <end position="324"/>
    </location>
</feature>
<evidence type="ECO:0000313" key="4">
    <source>
        <dbReference type="Proteomes" id="UP000194551"/>
    </source>
</evidence>
<name>A0A9X6KH14_BACTU</name>
<dbReference type="GO" id="GO:0005576">
    <property type="term" value="C:extracellular region"/>
    <property type="evidence" value="ECO:0007669"/>
    <property type="project" value="InterPro"/>
</dbReference>
<dbReference type="SUPFAM" id="SSF56988">
    <property type="entry name" value="Anthrax protective antigen"/>
    <property type="match status" value="1"/>
</dbReference>
<dbReference type="Gene3D" id="2.60.120.260">
    <property type="entry name" value="Galactose-binding domain-like"/>
    <property type="match status" value="1"/>
</dbReference>
<organism evidence="3 4">
    <name type="scientific">Bacillus thuringiensis</name>
    <dbReference type="NCBI Taxonomy" id="1428"/>
    <lineage>
        <taxon>Bacteria</taxon>
        <taxon>Bacillati</taxon>
        <taxon>Bacillota</taxon>
        <taxon>Bacilli</taxon>
        <taxon>Bacillales</taxon>
        <taxon>Bacillaceae</taxon>
        <taxon>Bacillus</taxon>
        <taxon>Bacillus cereus group</taxon>
    </lineage>
</organism>
<evidence type="ECO:0000259" key="2">
    <source>
        <dbReference type="PROSITE" id="PS51820"/>
    </source>
</evidence>
<dbReference type="InterPro" id="IPR037149">
    <property type="entry name" value="PA_heptamer_dom_sf"/>
</dbReference>
<dbReference type="Gene3D" id="3.10.20.110">
    <property type="match status" value="1"/>
</dbReference>
<dbReference type="InterPro" id="IPR035331">
    <property type="entry name" value="Binary_toxB_3"/>
</dbReference>
<dbReference type="InterPro" id="IPR003896">
    <property type="entry name" value="Bacterial_exotoxin_B"/>
</dbReference>
<dbReference type="InterPro" id="IPR027439">
    <property type="entry name" value="PA_heptamer_dom"/>
</dbReference>
<dbReference type="Gene3D" id="2.60.120.240">
    <property type="entry name" value="Protective antigen, heptamerisation domain"/>
    <property type="match status" value="1"/>
</dbReference>
<dbReference type="InterPro" id="IPR011658">
    <property type="entry name" value="PA14_dom"/>
</dbReference>
<dbReference type="EMBL" id="NFEM01000061">
    <property type="protein sequence ID" value="OUA03763.1"/>
    <property type="molecule type" value="Genomic_DNA"/>
</dbReference>
<dbReference type="Pfam" id="PF07691">
    <property type="entry name" value="PA14"/>
    <property type="match status" value="1"/>
</dbReference>
<feature type="domain" description="PA14" evidence="2">
    <location>
        <begin position="42"/>
        <end position="172"/>
    </location>
</feature>
<dbReference type="PROSITE" id="PS51820">
    <property type="entry name" value="PA14"/>
    <property type="match status" value="1"/>
</dbReference>
<accession>A0A9X6KH14</accession>
<dbReference type="Pfam" id="PF17476">
    <property type="entry name" value="Binary_toxB_3"/>
    <property type="match status" value="1"/>
</dbReference>
<dbReference type="GO" id="GO:0051260">
    <property type="term" value="P:protein homooligomerization"/>
    <property type="evidence" value="ECO:0007669"/>
    <property type="project" value="InterPro"/>
</dbReference>
<gene>
    <name evidence="3" type="ORF">BK774_11570</name>
</gene>
<dbReference type="AlphaFoldDB" id="A0A9X6KH14"/>
<dbReference type="Gene3D" id="2.60.40.1790">
    <property type="entry name" value="Fungal immunomodulatory protein Fve"/>
    <property type="match status" value="1"/>
</dbReference>
<sequence length="976" mass="109370">MKLKSIFKCLTITAVLSQITVYPTSSYAVSDNENKKTIAEKKGVQGLVGYSFKDAQFKELAFISLGEQSKLIDKAKLNNNNQNIQSVRWMGRVKPSQTGEYTISTSSDKNIILQINGETIIKQGKMEKPLKLEKDKVYELKIEYRNIQDLSSDLQLFWSVDGKEKEQIPQKNILSPNFPEKESLLDDKKDLLLLPNFNLFDDKSISSELKDTDKDGIPDEWEEQGYTFKNQQIVKWDDSYLEQGYKKYVSNPYKSRTVADPYTDFQKVSGYMPAATKDEARDPLVAAYPAVGVGMEKLLFSKNENVTEGGSGTKSTSVTDTNTNTNSVEIGSTVEASLNPFALAKFTATAKYGHTWTNSTAIQNSESQSWSKQIGINPAESAYLNANVRYYNAGTAPIYDLRPTSNFVFENSGASIATITAGSNQIGNSLGPGDTYPKRNQAPISLDKANEAGTVKIAINADQLDALQDRSEVLNLETTQNKGQYATLDDTGLPVTDPSKQWDPIRTNIDSVSGSLTLNLSTSKESLERRIAAKNENDPEDKTPEITIGEAIKKAFNAKEKNGTLYYTNQDGKEISIGESAIYLITDEKTKKEIEEQLDQMLDKKLYSVKWKRGMNITLHTPEINYDFEKSEDTGWYNTYQENGGYTGKKRGRINPGISGYAKAELKLKPYTTYTSRAYVKSATSSGKNNVVFYVDSTENGDGKGVRHKVDIEGDKWQLIEVSFYTGSHPEDFKKLGLKNNGNIALHIDDVSISEWKKGVNLNNAIAREHKVDRWVTGGGVGSIFPYHYVQKVYFNKIPNTDVKYEIEWLGKPKGVVEGHEDGNKRYVDITGLSVGGDGYNNTERTVIYAISKKDPGIKVQVAEWDGPSWKHDFVWDVVNWNGTEYHNGIKFSKVPNLNLQYQLLIHERPSNNKRLTEVKPAYKNGHLNFLEFNEGQGISLDNDIEIFAVDPNNHDLKVLIGSYGKYTGGYFYPFK</sequence>
<feature type="region of interest" description="Disordered" evidence="1">
    <location>
        <begin position="305"/>
        <end position="324"/>
    </location>
</feature>
<dbReference type="SMART" id="SM00758">
    <property type="entry name" value="PA14"/>
    <property type="match status" value="1"/>
</dbReference>